<organism evidence="2 3">
    <name type="scientific">Citrobacter werkmanii</name>
    <dbReference type="NCBI Taxonomy" id="67827"/>
    <lineage>
        <taxon>Bacteria</taxon>
        <taxon>Pseudomonadati</taxon>
        <taxon>Pseudomonadota</taxon>
        <taxon>Gammaproteobacteria</taxon>
        <taxon>Enterobacterales</taxon>
        <taxon>Enterobacteriaceae</taxon>
        <taxon>Citrobacter</taxon>
        <taxon>Citrobacter freundii complex</taxon>
    </lineage>
</organism>
<evidence type="ECO:0000313" key="2">
    <source>
        <dbReference type="EMBL" id="CAC9162440.1"/>
    </source>
</evidence>
<dbReference type="Pfam" id="PF20737">
    <property type="entry name" value="Glyco_hydro127C"/>
    <property type="match status" value="1"/>
</dbReference>
<evidence type="ECO:0000259" key="1">
    <source>
        <dbReference type="Pfam" id="PF20737"/>
    </source>
</evidence>
<feature type="domain" description="Non-reducing end beta-L-arabinofuranosidase-like GH127 C-terminal" evidence="1">
    <location>
        <begin position="21"/>
        <end position="45"/>
    </location>
</feature>
<evidence type="ECO:0000313" key="3">
    <source>
        <dbReference type="Proteomes" id="UP000837205"/>
    </source>
</evidence>
<dbReference type="EMBL" id="CAIIUA010000001">
    <property type="protein sequence ID" value="CAC9162440.1"/>
    <property type="molecule type" value="Genomic_DNA"/>
</dbReference>
<dbReference type="Proteomes" id="UP000837205">
    <property type="component" value="Unassembled WGS sequence"/>
</dbReference>
<dbReference type="InterPro" id="IPR049049">
    <property type="entry name" value="Beta-AFase-like_GH127_C"/>
</dbReference>
<protein>
    <recommendedName>
        <fullName evidence="1">Non-reducing end beta-L-arabinofuranosidase-like GH127 C-terminal domain-containing protein</fullName>
    </recommendedName>
</protein>
<sequence length="47" mass="5442">MSGAIDMFFAIAPFPGRGRQAHTLTFIPWFSWANRGEGEMRIWINEQ</sequence>
<keyword evidence="3" id="KW-1185">Reference proteome</keyword>
<name>A0ABN7GYN6_9ENTR</name>
<accession>A0ABN7GYN6</accession>
<comment type="caution">
    <text evidence="2">The sequence shown here is derived from an EMBL/GenBank/DDBJ whole genome shotgun (WGS) entry which is preliminary data.</text>
</comment>
<proteinExistence type="predicted"/>
<reference evidence="2" key="1">
    <citation type="submission" date="2020-06" db="EMBL/GenBank/DDBJ databases">
        <authorList>
            <person name="Delgado-Blas J."/>
        </authorList>
    </citation>
    <scope>NUCLEOTIDE SEQUENCE</scope>
    <source>
        <strain evidence="2">BB1480</strain>
    </source>
</reference>
<gene>
    <name evidence="2" type="ORF">TML_00152</name>
</gene>